<evidence type="ECO:0000256" key="4">
    <source>
        <dbReference type="ARBA" id="ARBA00022692"/>
    </source>
</evidence>
<comment type="subcellular location">
    <subcellularLocation>
        <location evidence="1 7">Cell membrane</location>
        <topology evidence="1 7">Multi-pass membrane protein</topology>
    </subcellularLocation>
</comment>
<evidence type="ECO:0000313" key="10">
    <source>
        <dbReference type="Proteomes" id="UP000003571"/>
    </source>
</evidence>
<dbReference type="GO" id="GO:0055085">
    <property type="term" value="P:transmembrane transport"/>
    <property type="evidence" value="ECO:0007669"/>
    <property type="project" value="InterPro"/>
</dbReference>
<dbReference type="PROSITE" id="PS50928">
    <property type="entry name" value="ABC_TM1"/>
    <property type="match status" value="1"/>
</dbReference>
<dbReference type="Gene3D" id="1.10.3720.10">
    <property type="entry name" value="MetI-like"/>
    <property type="match status" value="1"/>
</dbReference>
<dbReference type="Pfam" id="PF00528">
    <property type="entry name" value="BPD_transp_1"/>
    <property type="match status" value="1"/>
</dbReference>
<dbReference type="GO" id="GO:0005886">
    <property type="term" value="C:plasma membrane"/>
    <property type="evidence" value="ECO:0007669"/>
    <property type="project" value="UniProtKB-SubCell"/>
</dbReference>
<feature type="transmembrane region" description="Helical" evidence="7">
    <location>
        <begin position="63"/>
        <end position="83"/>
    </location>
</feature>
<keyword evidence="2 7" id="KW-0813">Transport</keyword>
<evidence type="ECO:0000313" key="9">
    <source>
        <dbReference type="EMBL" id="EIC01548.1"/>
    </source>
</evidence>
<organism evidence="9 10">
    <name type="scientific">Treponema saccharophilum DSM 2985</name>
    <dbReference type="NCBI Taxonomy" id="907348"/>
    <lineage>
        <taxon>Bacteria</taxon>
        <taxon>Pseudomonadati</taxon>
        <taxon>Spirochaetota</taxon>
        <taxon>Spirochaetia</taxon>
        <taxon>Spirochaetales</taxon>
        <taxon>Treponemataceae</taxon>
        <taxon>Treponema</taxon>
    </lineage>
</organism>
<dbReference type="STRING" id="907348.TresaDRAFT_1157"/>
<keyword evidence="5 7" id="KW-1133">Transmembrane helix</keyword>
<evidence type="ECO:0000256" key="5">
    <source>
        <dbReference type="ARBA" id="ARBA00022989"/>
    </source>
</evidence>
<proteinExistence type="inferred from homology"/>
<dbReference type="InterPro" id="IPR035906">
    <property type="entry name" value="MetI-like_sf"/>
</dbReference>
<evidence type="ECO:0000256" key="1">
    <source>
        <dbReference type="ARBA" id="ARBA00004651"/>
    </source>
</evidence>
<evidence type="ECO:0000256" key="7">
    <source>
        <dbReference type="RuleBase" id="RU363032"/>
    </source>
</evidence>
<name>H7ELK7_9SPIR</name>
<evidence type="ECO:0000259" key="8">
    <source>
        <dbReference type="PROSITE" id="PS50928"/>
    </source>
</evidence>
<sequence>MKIKESAPHLLSVAAALILWQIAAAAICSPLILPEPTAVFRCLITMCGEPAFWRDEAYTFVRVAKAFSITAAAGTALGIASGLSRPVRKFLEFPVSLLRSTPVVSLILIIVFMAESSSVPVAVAALMSVPVMFSAISSGFTESEEDRKMMQMARVFRLTRWQRMKFIWIPKLRPFASAGLVASFGMSWKVVVAGEVLSLPKHAVGTRLSSAQVHLESQEVMAISLLIIAISFAMEKILKWSLSEKK</sequence>
<dbReference type="OrthoDB" id="308958at2"/>
<dbReference type="InterPro" id="IPR000515">
    <property type="entry name" value="MetI-like"/>
</dbReference>
<feature type="transmembrane region" description="Helical" evidence="7">
    <location>
        <begin position="120"/>
        <end position="140"/>
    </location>
</feature>
<dbReference type="EMBL" id="AGRW01000049">
    <property type="protein sequence ID" value="EIC01548.1"/>
    <property type="molecule type" value="Genomic_DNA"/>
</dbReference>
<dbReference type="SUPFAM" id="SSF161098">
    <property type="entry name" value="MetI-like"/>
    <property type="match status" value="1"/>
</dbReference>
<accession>H7ELK7</accession>
<evidence type="ECO:0000256" key="2">
    <source>
        <dbReference type="ARBA" id="ARBA00022448"/>
    </source>
</evidence>
<gene>
    <name evidence="9" type="ORF">TresaDRAFT_1157</name>
</gene>
<keyword evidence="4 7" id="KW-0812">Transmembrane</keyword>
<dbReference type="PANTHER" id="PTHR30151">
    <property type="entry name" value="ALKANE SULFONATE ABC TRANSPORTER-RELATED, MEMBRANE SUBUNIT"/>
    <property type="match status" value="1"/>
</dbReference>
<dbReference type="eggNOG" id="COG0600">
    <property type="taxonomic scope" value="Bacteria"/>
</dbReference>
<keyword evidence="10" id="KW-1185">Reference proteome</keyword>
<keyword evidence="3" id="KW-1003">Cell membrane</keyword>
<dbReference type="RefSeq" id="WP_002704859.1">
    <property type="nucleotide sequence ID" value="NZ_AGRW01000049.1"/>
</dbReference>
<comment type="similarity">
    <text evidence="7">Belongs to the binding-protein-dependent transport system permease family.</text>
</comment>
<dbReference type="PATRIC" id="fig|907348.3.peg.1799"/>
<keyword evidence="6 7" id="KW-0472">Membrane</keyword>
<comment type="caution">
    <text evidence="9">The sequence shown here is derived from an EMBL/GenBank/DDBJ whole genome shotgun (WGS) entry which is preliminary data.</text>
</comment>
<dbReference type="Proteomes" id="UP000003571">
    <property type="component" value="Unassembled WGS sequence"/>
</dbReference>
<feature type="transmembrane region" description="Helical" evidence="7">
    <location>
        <begin position="95"/>
        <end position="114"/>
    </location>
</feature>
<evidence type="ECO:0000256" key="3">
    <source>
        <dbReference type="ARBA" id="ARBA00022475"/>
    </source>
</evidence>
<dbReference type="PANTHER" id="PTHR30151:SF0">
    <property type="entry name" value="ABC TRANSPORTER PERMEASE PROTEIN MJ0413-RELATED"/>
    <property type="match status" value="1"/>
</dbReference>
<feature type="domain" description="ABC transmembrane type-1" evidence="8">
    <location>
        <begin position="56"/>
        <end position="238"/>
    </location>
</feature>
<reference evidence="9 10" key="1">
    <citation type="submission" date="2011-09" db="EMBL/GenBank/DDBJ databases">
        <title>The draft genome of Treponema saccharophilum DSM 2985.</title>
        <authorList>
            <consortium name="US DOE Joint Genome Institute (JGI-PGF)"/>
            <person name="Lucas S."/>
            <person name="Copeland A."/>
            <person name="Lapidus A."/>
            <person name="Glavina del Rio T."/>
            <person name="Dalin E."/>
            <person name="Tice H."/>
            <person name="Bruce D."/>
            <person name="Goodwin L."/>
            <person name="Pitluck S."/>
            <person name="Peters L."/>
            <person name="Kyrpides N."/>
            <person name="Mavromatis K."/>
            <person name="Ivanova N."/>
            <person name="Markowitz V."/>
            <person name="Cheng J.-F."/>
            <person name="Hugenholtz P."/>
            <person name="Woyke T."/>
            <person name="Wu D."/>
            <person name="Gronow S."/>
            <person name="Wellnitz S."/>
            <person name="Brambilla E."/>
            <person name="Klenk H.-P."/>
            <person name="Eisen J.A."/>
        </authorList>
    </citation>
    <scope>NUCLEOTIDE SEQUENCE [LARGE SCALE GENOMIC DNA]</scope>
    <source>
        <strain evidence="9 10">DSM 2985</strain>
    </source>
</reference>
<evidence type="ECO:0000256" key="6">
    <source>
        <dbReference type="ARBA" id="ARBA00023136"/>
    </source>
</evidence>
<dbReference type="AlphaFoldDB" id="H7ELK7"/>
<protein>
    <submittedName>
        <fullName evidence="9">Binding-protein-dependent transport systems inner membrane component</fullName>
    </submittedName>
</protein>